<feature type="region of interest" description="Disordered" evidence="6">
    <location>
        <begin position="357"/>
        <end position="379"/>
    </location>
</feature>
<proteinExistence type="inferred from homology"/>
<dbReference type="EMBL" id="JAULSW010000003">
    <property type="protein sequence ID" value="KAK3387720.1"/>
    <property type="molecule type" value="Genomic_DNA"/>
</dbReference>
<dbReference type="GO" id="GO:0032979">
    <property type="term" value="P:protein insertion into mitochondrial inner membrane from matrix"/>
    <property type="evidence" value="ECO:0007669"/>
    <property type="project" value="TreeGrafter"/>
</dbReference>
<reference evidence="8" key="2">
    <citation type="submission" date="2023-06" db="EMBL/GenBank/DDBJ databases">
        <authorList>
            <consortium name="Lawrence Berkeley National Laboratory"/>
            <person name="Haridas S."/>
            <person name="Hensen N."/>
            <person name="Bonometti L."/>
            <person name="Westerberg I."/>
            <person name="Brannstrom I.O."/>
            <person name="Guillou S."/>
            <person name="Cros-Aarteil S."/>
            <person name="Calhoun S."/>
            <person name="Kuo A."/>
            <person name="Mondo S."/>
            <person name="Pangilinan J."/>
            <person name="Riley R."/>
            <person name="LaButti K."/>
            <person name="Andreopoulos B."/>
            <person name="Lipzen A."/>
            <person name="Chen C."/>
            <person name="Yanf M."/>
            <person name="Daum C."/>
            <person name="Ng V."/>
            <person name="Clum A."/>
            <person name="Steindorff A."/>
            <person name="Ohm R."/>
            <person name="Martin F."/>
            <person name="Silar P."/>
            <person name="Natvig D."/>
            <person name="Lalanne C."/>
            <person name="Gautier V."/>
            <person name="Ament-velasquez S.L."/>
            <person name="Kruys A."/>
            <person name="Hutchinson M.I."/>
            <person name="Powell A.J."/>
            <person name="Barry K."/>
            <person name="Miller A.N."/>
            <person name="Grigoriev I.V."/>
            <person name="Debuchy R."/>
            <person name="Gladieux P."/>
            <person name="Thoren M.H."/>
            <person name="Johannesson H."/>
        </authorList>
    </citation>
    <scope>NUCLEOTIDE SEQUENCE</scope>
    <source>
        <strain evidence="8">CBS 232.78</strain>
    </source>
</reference>
<reference evidence="8" key="1">
    <citation type="journal article" date="2023" name="Mol. Phylogenet. Evol.">
        <title>Genome-scale phylogeny and comparative genomics of the fungal order Sordariales.</title>
        <authorList>
            <person name="Hensen N."/>
            <person name="Bonometti L."/>
            <person name="Westerberg I."/>
            <person name="Brannstrom I.O."/>
            <person name="Guillou S."/>
            <person name="Cros-Aarteil S."/>
            <person name="Calhoun S."/>
            <person name="Haridas S."/>
            <person name="Kuo A."/>
            <person name="Mondo S."/>
            <person name="Pangilinan J."/>
            <person name="Riley R."/>
            <person name="LaButti K."/>
            <person name="Andreopoulos B."/>
            <person name="Lipzen A."/>
            <person name="Chen C."/>
            <person name="Yan M."/>
            <person name="Daum C."/>
            <person name="Ng V."/>
            <person name="Clum A."/>
            <person name="Steindorff A."/>
            <person name="Ohm R.A."/>
            <person name="Martin F."/>
            <person name="Silar P."/>
            <person name="Natvig D.O."/>
            <person name="Lalanne C."/>
            <person name="Gautier V."/>
            <person name="Ament-Velasquez S.L."/>
            <person name="Kruys A."/>
            <person name="Hutchinson M.I."/>
            <person name="Powell A.J."/>
            <person name="Barry K."/>
            <person name="Miller A.N."/>
            <person name="Grigoriev I.V."/>
            <person name="Debuchy R."/>
            <person name="Gladieux P."/>
            <person name="Hiltunen Thoren M."/>
            <person name="Johannesson H."/>
        </authorList>
    </citation>
    <scope>NUCLEOTIDE SEQUENCE</scope>
    <source>
        <strain evidence="8">CBS 232.78</strain>
    </source>
</reference>
<gene>
    <name evidence="8" type="ORF">B0H63DRAFT_448534</name>
</gene>
<evidence type="ECO:0000313" key="8">
    <source>
        <dbReference type="EMBL" id="KAK3387720.1"/>
    </source>
</evidence>
<keyword evidence="9" id="KW-1185">Reference proteome</keyword>
<feature type="transmembrane region" description="Helical" evidence="7">
    <location>
        <begin position="313"/>
        <end position="336"/>
    </location>
</feature>
<dbReference type="PANTHER" id="PTHR12428:SF65">
    <property type="entry name" value="CYTOCHROME C OXIDASE ASSEMBLY PROTEIN COX18, MITOCHONDRIAL"/>
    <property type="match status" value="1"/>
</dbReference>
<dbReference type="InterPro" id="IPR001708">
    <property type="entry name" value="YidC/ALB3/OXA1/COX18"/>
</dbReference>
<comment type="subcellular location">
    <subcellularLocation>
        <location evidence="1">Membrane</location>
        <topology evidence="1">Multi-pass membrane protein</topology>
    </subcellularLocation>
</comment>
<dbReference type="AlphaFoldDB" id="A0AAE0NUK3"/>
<organism evidence="8 9">
    <name type="scientific">Podospora didyma</name>
    <dbReference type="NCBI Taxonomy" id="330526"/>
    <lineage>
        <taxon>Eukaryota</taxon>
        <taxon>Fungi</taxon>
        <taxon>Dikarya</taxon>
        <taxon>Ascomycota</taxon>
        <taxon>Pezizomycotina</taxon>
        <taxon>Sordariomycetes</taxon>
        <taxon>Sordariomycetidae</taxon>
        <taxon>Sordariales</taxon>
        <taxon>Podosporaceae</taxon>
        <taxon>Podospora</taxon>
    </lineage>
</organism>
<evidence type="ECO:0000256" key="5">
    <source>
        <dbReference type="ARBA" id="ARBA00023136"/>
    </source>
</evidence>
<evidence type="ECO:0000256" key="1">
    <source>
        <dbReference type="ARBA" id="ARBA00004141"/>
    </source>
</evidence>
<keyword evidence="3 7" id="KW-0812">Transmembrane</keyword>
<evidence type="ECO:0008006" key="10">
    <source>
        <dbReference type="Google" id="ProtNLM"/>
    </source>
</evidence>
<dbReference type="Proteomes" id="UP001285441">
    <property type="component" value="Unassembled WGS sequence"/>
</dbReference>
<accession>A0AAE0NUK3</accession>
<keyword evidence="5 7" id="KW-0472">Membrane</keyword>
<dbReference type="PANTHER" id="PTHR12428">
    <property type="entry name" value="OXA1"/>
    <property type="match status" value="1"/>
</dbReference>
<dbReference type="GO" id="GO:0033617">
    <property type="term" value="P:mitochondrial respiratory chain complex IV assembly"/>
    <property type="evidence" value="ECO:0007669"/>
    <property type="project" value="TreeGrafter"/>
</dbReference>
<dbReference type="GO" id="GO:0032977">
    <property type="term" value="F:membrane insertase activity"/>
    <property type="evidence" value="ECO:0007669"/>
    <property type="project" value="InterPro"/>
</dbReference>
<evidence type="ECO:0000256" key="3">
    <source>
        <dbReference type="ARBA" id="ARBA00022692"/>
    </source>
</evidence>
<comment type="caution">
    <text evidence="8">The sequence shown here is derived from an EMBL/GenBank/DDBJ whole genome shotgun (WGS) entry which is preliminary data.</text>
</comment>
<evidence type="ECO:0000256" key="4">
    <source>
        <dbReference type="ARBA" id="ARBA00022989"/>
    </source>
</evidence>
<evidence type="ECO:0000256" key="2">
    <source>
        <dbReference type="ARBA" id="ARBA00009877"/>
    </source>
</evidence>
<keyword evidence="4 7" id="KW-1133">Transmembrane helix</keyword>
<dbReference type="GO" id="GO:0005743">
    <property type="term" value="C:mitochondrial inner membrane"/>
    <property type="evidence" value="ECO:0007669"/>
    <property type="project" value="TreeGrafter"/>
</dbReference>
<name>A0AAE0NUK3_9PEZI</name>
<comment type="similarity">
    <text evidence="2">Belongs to the OXA1/ALB3/YidC family.</text>
</comment>
<evidence type="ECO:0000313" key="9">
    <source>
        <dbReference type="Proteomes" id="UP001285441"/>
    </source>
</evidence>
<protein>
    <recommendedName>
        <fullName evidence="10">Mitochondrial inner membrane protein COX18</fullName>
    </recommendedName>
</protein>
<evidence type="ECO:0000256" key="7">
    <source>
        <dbReference type="SAM" id="Phobius"/>
    </source>
</evidence>
<sequence>MRLKTASSVRQLGSVIRLAQHRGGGDARRAFSVVSAVETTLATSQHLLSELHAVTGTPWWVVIPLVALSVNLVGRVPLTIYCRWVAQRRAELTPILRAWYARHAQDVRKEVIGLKQPASLGMPSPKVFAKETESRFKKTTKRIYKAFHVQEWKDYSSLAIFPLWLTAIESLRRLCGGPRGLLGSLVFGPKSVEAGPAGEAAGNAAAATSVDSSGTMLAVDGVSTTSKELLAVGADPSLATGGCLWFPDLMVADPLYILPFALSGILVANIMPKTELGIRSLLGLQGQQSTSDSDNKSTVTVVENKGRLRLQRALIAIALCVGPATMGLPAALHLYWISSAAITYTQTELIQRYMPMPKTTSPARGSETFLIRPPPPRTD</sequence>
<evidence type="ECO:0000256" key="6">
    <source>
        <dbReference type="SAM" id="MobiDB-lite"/>
    </source>
</evidence>